<gene>
    <name evidence="1" type="ORF">DVK85_13245</name>
</gene>
<dbReference type="RefSeq" id="WP_114679070.1">
    <property type="nucleotide sequence ID" value="NZ_CP031188.1"/>
</dbReference>
<protein>
    <recommendedName>
        <fullName evidence="3">Lipoprotein</fullName>
    </recommendedName>
</protein>
<reference evidence="1 2" key="1">
    <citation type="submission" date="2018-07" db="EMBL/GenBank/DDBJ databases">
        <title>Complete genome sequence of Flavobacterium arcticum type strain SM1502T.</title>
        <authorList>
            <person name="Li Y."/>
            <person name="Li D.-D."/>
        </authorList>
    </citation>
    <scope>NUCLEOTIDE SEQUENCE [LARGE SCALE GENOMIC DNA]</scope>
    <source>
        <strain evidence="1 2">SM1502</strain>
    </source>
</reference>
<dbReference type="PROSITE" id="PS00018">
    <property type="entry name" value="EF_HAND_1"/>
    <property type="match status" value="1"/>
</dbReference>
<dbReference type="OrthoDB" id="997423at2"/>
<organism evidence="1 2">
    <name type="scientific">Flavobacterium arcticum</name>
    <dbReference type="NCBI Taxonomy" id="1784713"/>
    <lineage>
        <taxon>Bacteria</taxon>
        <taxon>Pseudomonadati</taxon>
        <taxon>Bacteroidota</taxon>
        <taxon>Flavobacteriia</taxon>
        <taxon>Flavobacteriales</taxon>
        <taxon>Flavobacteriaceae</taxon>
        <taxon>Flavobacterium</taxon>
    </lineage>
</organism>
<dbReference type="PROSITE" id="PS51257">
    <property type="entry name" value="PROKAR_LIPOPROTEIN"/>
    <property type="match status" value="1"/>
</dbReference>
<dbReference type="AlphaFoldDB" id="A0A345HFF3"/>
<keyword evidence="2" id="KW-1185">Reference proteome</keyword>
<dbReference type="EMBL" id="CP031188">
    <property type="protein sequence ID" value="AXG75313.1"/>
    <property type="molecule type" value="Genomic_DNA"/>
</dbReference>
<accession>A0A345HFF3</accession>
<evidence type="ECO:0000313" key="1">
    <source>
        <dbReference type="EMBL" id="AXG75313.1"/>
    </source>
</evidence>
<dbReference type="InterPro" id="IPR018247">
    <property type="entry name" value="EF_Hand_1_Ca_BS"/>
</dbReference>
<dbReference type="Proteomes" id="UP000253951">
    <property type="component" value="Chromosome"/>
</dbReference>
<dbReference type="KEGG" id="fat:DVK85_13245"/>
<evidence type="ECO:0000313" key="2">
    <source>
        <dbReference type="Proteomes" id="UP000253951"/>
    </source>
</evidence>
<evidence type="ECO:0008006" key="3">
    <source>
        <dbReference type="Google" id="ProtNLM"/>
    </source>
</evidence>
<sequence length="248" mass="28739">MKKNALLVFAFSGLLAISCGKEEKPKPKVIYEDTTEVKKEVPKVDSTQIKIADLPVHMEGTKYLIHPIGDIRIYDDRSKIYGSSRTNNISYAISNYNRYEITGYFENLKFQHIDSTALHPLTDKKMQIQTATYLDAIAKKQVLVYTLVDSDTNHDRKIDANDIKSLYISDISGRNFHKLSRNMQELIDWNVVEVQNRLYFRTIEDINKNGAFDKNDKVHYYYVNLLSPEWKVTDYEPVASVVRDTIDK</sequence>
<proteinExistence type="predicted"/>
<name>A0A345HFF3_9FLAO</name>